<name>A0A6A1VYA2_9ROSI</name>
<dbReference type="Gene3D" id="4.10.60.10">
    <property type="entry name" value="Zinc finger, CCHC-type"/>
    <property type="match status" value="3"/>
</dbReference>
<dbReference type="AlphaFoldDB" id="A0A6A1VYA2"/>
<feature type="domain" description="CCHC-type" evidence="9">
    <location>
        <begin position="563"/>
        <end position="578"/>
    </location>
</feature>
<dbReference type="Pfam" id="PF24931">
    <property type="entry name" value="ACT_ACR9_3rd"/>
    <property type="match status" value="1"/>
</dbReference>
<dbReference type="PANTHER" id="PTHR31096">
    <property type="entry name" value="ACT DOMAIN-CONTAINING PROTEIN ACR4-RELATED"/>
    <property type="match status" value="1"/>
</dbReference>
<dbReference type="EMBL" id="RXIC02000021">
    <property type="protein sequence ID" value="KAB1217934.1"/>
    <property type="molecule type" value="Genomic_DNA"/>
</dbReference>
<dbReference type="InterPro" id="IPR029045">
    <property type="entry name" value="ClpP/crotonase-like_dom_sf"/>
</dbReference>
<dbReference type="Proteomes" id="UP000516437">
    <property type="component" value="Chromosome 3"/>
</dbReference>
<dbReference type="Pfam" id="PF24914">
    <property type="entry name" value="ACR10_N"/>
    <property type="match status" value="1"/>
</dbReference>
<evidence type="ECO:0000313" key="13">
    <source>
        <dbReference type="Proteomes" id="UP000516437"/>
    </source>
</evidence>
<dbReference type="Pfam" id="PF24926">
    <property type="entry name" value="ACT_ACR9_C"/>
    <property type="match status" value="1"/>
</dbReference>
<protein>
    <recommendedName>
        <fullName evidence="8">ACT domain-containing protein ACR</fullName>
    </recommendedName>
    <alternativeName>
        <fullName evidence="8">Protein ACT DOMAIN REPEATS</fullName>
    </alternativeName>
</protein>
<dbReference type="GO" id="GO:0009062">
    <property type="term" value="P:fatty acid catabolic process"/>
    <property type="evidence" value="ECO:0007669"/>
    <property type="project" value="UniProtKB-ARBA"/>
</dbReference>
<dbReference type="GO" id="GO:0004165">
    <property type="term" value="F:delta(3)-delta(2)-enoyl-CoA isomerase activity"/>
    <property type="evidence" value="ECO:0007669"/>
    <property type="project" value="UniProtKB-EC"/>
</dbReference>
<dbReference type="GO" id="GO:0003676">
    <property type="term" value="F:nucleic acid binding"/>
    <property type="evidence" value="ECO:0007669"/>
    <property type="project" value="InterPro"/>
</dbReference>
<reference evidence="11" key="3">
    <citation type="submission" date="2019-09" db="EMBL/GenBank/DDBJ databases">
        <authorList>
            <person name="Gao Z."/>
        </authorList>
    </citation>
    <scope>NUCLEOTIDE SEQUENCE</scope>
    <source>
        <tissue evidence="11">Leaves</tissue>
    </source>
</reference>
<feature type="domain" description="CCHC-type" evidence="9">
    <location>
        <begin position="582"/>
        <end position="595"/>
    </location>
</feature>
<evidence type="ECO:0000313" key="12">
    <source>
        <dbReference type="EMBL" id="KAB1217934.1"/>
    </source>
</evidence>
<evidence type="ECO:0000256" key="3">
    <source>
        <dbReference type="ARBA" id="ARBA00005005"/>
    </source>
</evidence>
<dbReference type="OrthoDB" id="2019824at2759"/>
<comment type="pathway">
    <text evidence="3">Lipid metabolism; fatty acid beta-oxidation.</text>
</comment>
<dbReference type="InterPro" id="IPR056816">
    <property type="entry name" value="ACR2/9/10_N"/>
</dbReference>
<keyword evidence="7" id="KW-0863">Zinc-finger</keyword>
<gene>
    <name evidence="12" type="ORF">CJ030_MR3G014656</name>
    <name evidence="11" type="ORF">CJ030_MR3G014679</name>
</gene>
<reference evidence="11 13" key="2">
    <citation type="journal article" date="2019" name="Plant Biotechnol. J.">
        <title>The red bayberry genome and genetic basis of sex determination.</title>
        <authorList>
            <person name="Jia H.M."/>
            <person name="Jia H.J."/>
            <person name="Cai Q.L."/>
            <person name="Wang Y."/>
            <person name="Zhao H.B."/>
            <person name="Yang W.F."/>
            <person name="Wang G.Y."/>
            <person name="Li Y.H."/>
            <person name="Zhan D.L."/>
            <person name="Shen Y.T."/>
            <person name="Niu Q.F."/>
            <person name="Chang L."/>
            <person name="Qiu J."/>
            <person name="Zhao L."/>
            <person name="Xie H.B."/>
            <person name="Fu W.Y."/>
            <person name="Jin J."/>
            <person name="Li X.W."/>
            <person name="Jiao Y."/>
            <person name="Zhou C.C."/>
            <person name="Tu T."/>
            <person name="Chai C.Y."/>
            <person name="Gao J.L."/>
            <person name="Fan L.J."/>
            <person name="van de Weg E."/>
            <person name="Wang J.Y."/>
            <person name="Gao Z.S."/>
        </authorList>
    </citation>
    <scope>NUCLEOTIDE SEQUENCE [LARGE SCALE GENOMIC DNA]</scope>
    <source>
        <tissue evidence="11">Leaves</tissue>
    </source>
</reference>
<dbReference type="CDD" id="cd06558">
    <property type="entry name" value="crotonase-like"/>
    <property type="match status" value="1"/>
</dbReference>
<keyword evidence="7" id="KW-0479">Metal-binding</keyword>
<dbReference type="Pfam" id="PF00378">
    <property type="entry name" value="ECH_1"/>
    <property type="match status" value="1"/>
</dbReference>
<dbReference type="SUPFAM" id="SSF57756">
    <property type="entry name" value="Retrovirus zinc finger-like domains"/>
    <property type="match status" value="2"/>
</dbReference>
<reference evidence="11" key="1">
    <citation type="submission" date="2018-07" db="EMBL/GenBank/DDBJ databases">
        <authorList>
            <person name="Gao Z.-S."/>
            <person name="Jia H.-M."/>
            <person name="Jia H.-J."/>
            <person name="Cai Q.-L."/>
            <person name="Wang Y."/>
            <person name="Zhao H.-B."/>
        </authorList>
    </citation>
    <scope>NUCLEOTIDE SEQUENCE</scope>
    <source>
        <tissue evidence="11">Leaves</tissue>
    </source>
</reference>
<dbReference type="Gene3D" id="3.90.226.10">
    <property type="entry name" value="2-enoyl-CoA Hydratase, Chain A, domain 1"/>
    <property type="match status" value="1"/>
</dbReference>
<evidence type="ECO:0000256" key="4">
    <source>
        <dbReference type="ARBA" id="ARBA00005254"/>
    </source>
</evidence>
<feature type="domain" description="CCHC-type" evidence="9">
    <location>
        <begin position="627"/>
        <end position="640"/>
    </location>
</feature>
<comment type="catalytic activity">
    <reaction evidence="1">
        <text>a (3Z)-enoyl-CoA = a 4-saturated (2E)-enoyl-CoA</text>
        <dbReference type="Rhea" id="RHEA:45900"/>
        <dbReference type="ChEBI" id="CHEBI:85097"/>
        <dbReference type="ChEBI" id="CHEBI:85489"/>
        <dbReference type="EC" id="5.3.3.8"/>
    </reaction>
</comment>
<organism evidence="11 13">
    <name type="scientific">Morella rubra</name>
    <name type="common">Chinese bayberry</name>
    <dbReference type="NCBI Taxonomy" id="262757"/>
    <lineage>
        <taxon>Eukaryota</taxon>
        <taxon>Viridiplantae</taxon>
        <taxon>Streptophyta</taxon>
        <taxon>Embryophyta</taxon>
        <taxon>Tracheophyta</taxon>
        <taxon>Spermatophyta</taxon>
        <taxon>Magnoliopsida</taxon>
        <taxon>eudicotyledons</taxon>
        <taxon>Gunneridae</taxon>
        <taxon>Pentapetalae</taxon>
        <taxon>rosids</taxon>
        <taxon>fabids</taxon>
        <taxon>Fagales</taxon>
        <taxon>Myricaceae</taxon>
        <taxon>Morella</taxon>
    </lineage>
</organism>
<evidence type="ECO:0000256" key="8">
    <source>
        <dbReference type="RuleBase" id="RU369043"/>
    </source>
</evidence>
<dbReference type="GO" id="GO:0016597">
    <property type="term" value="F:amino acid binding"/>
    <property type="evidence" value="ECO:0007669"/>
    <property type="project" value="UniProtKB-UniRule"/>
</dbReference>
<dbReference type="GO" id="GO:0008270">
    <property type="term" value="F:zinc ion binding"/>
    <property type="evidence" value="ECO:0007669"/>
    <property type="project" value="UniProtKB-KW"/>
</dbReference>
<dbReference type="FunFam" id="3.90.226.10:FF:000049">
    <property type="entry name" value="Enoyl-CoA delta isomerase 3"/>
    <property type="match status" value="1"/>
</dbReference>
<dbReference type="PROSITE" id="PS51671">
    <property type="entry name" value="ACT"/>
    <property type="match status" value="1"/>
</dbReference>
<evidence type="ECO:0000256" key="2">
    <source>
        <dbReference type="ARBA" id="ARBA00000765"/>
    </source>
</evidence>
<dbReference type="Pfam" id="PF00098">
    <property type="entry name" value="zf-CCHC"/>
    <property type="match status" value="3"/>
</dbReference>
<dbReference type="InterPro" id="IPR040217">
    <property type="entry name" value="ACR1-12"/>
</dbReference>
<dbReference type="EMBL" id="RXIC02000021">
    <property type="protein sequence ID" value="KAB1217911.1"/>
    <property type="molecule type" value="Genomic_DNA"/>
</dbReference>
<sequence>MYNLTAVGQNHAEYLLPHFANSPHLAWLRIRSDSNLKERGCYTSDMGIPCGDDDVVLIQPCKLPGEPSVITVNCPDKAGLGCDLSRIVLEFGLCITRADFSKDGRWCYVVLWVVPHNSSLKVDWESLKSRLLSVCPSWLFSYHLYQQPSGPSPSPLYLLKVWCLDQRGSLHDITKVLCELELTIQRVKVMPTPDRRVLDLFFITDVMELLGTKKRRDDVCEHLMAALGKSFITCELQLAGPEYDRLQGFSSLPPAVAEQLFNCEPTDKDIRVLQALSPDMSAGKKASVTVDNSLSPTHTLLQVQCFDQKGLVYDIMRTSKDCDIQVVYGRLSSSMKGFRNIELFIQQSDGKKIMDSERQLALCARLKEEMLHPLRVIIANRGPDTELLVANPVELCGKGRPRVFYDVTSALKMLGICIFSAEIVRHSTSDRQWEVYRFLLDETREFHLASSRARNRIVDTIPNSYCRAFSSASVSVASHVCSGVSKFACLVMKKFQDLLPIYFSPSRSVWLVTVSIQKLLCWFGLGFITFRVGGGLGSLSIVDISKRTTGSHIAVECNSRTLCWNCKEPGHLASQCPNYPVCHICGKMGHLARDCINPSLPTHDARLCNNCHKPGHIAVHCTNEKACNNCRKTGHLARDCLSEAVCNNCNISGHMASVTVFLSSSASIVVEGATKLIDARPVECLAVAYVGDGEHRLNPSLVDEIQSALIRVRTESISCPSSALITTAEGKFFSNGYDLAWAGSSEARAKLMVSKLETLVADLISFPMPTIAAVSGHASAAGFMLALSHDYVLMRKDRGFVYMSELDIKRVIPTWFVSMIECKIGSPMARRHLLLKAAKVTAKEAVEMGIIDSAYDSADETLMAALRLGDQFVVKEWDGHVYAQIRMKLLAVVLDKIGASSTQSRM</sequence>
<keyword evidence="6" id="KW-0443">Lipid metabolism</keyword>
<evidence type="ECO:0000256" key="1">
    <source>
        <dbReference type="ARBA" id="ARBA00000452"/>
    </source>
</evidence>
<evidence type="ECO:0000256" key="6">
    <source>
        <dbReference type="ARBA" id="ARBA00023098"/>
    </source>
</evidence>
<evidence type="ECO:0000256" key="7">
    <source>
        <dbReference type="PROSITE-ProRule" id="PRU00047"/>
    </source>
</evidence>
<evidence type="ECO:0000313" key="11">
    <source>
        <dbReference type="EMBL" id="KAB1217911.1"/>
    </source>
</evidence>
<dbReference type="InterPro" id="IPR001753">
    <property type="entry name" value="Enoyl-CoA_hydra/iso"/>
</dbReference>
<comment type="catalytic activity">
    <reaction evidence="2">
        <text>a (3E)-enoyl-CoA = a 4-saturated (2E)-enoyl-CoA</text>
        <dbReference type="Rhea" id="RHEA:45228"/>
        <dbReference type="ChEBI" id="CHEBI:58521"/>
        <dbReference type="ChEBI" id="CHEBI:85097"/>
        <dbReference type="EC" id="5.3.3.8"/>
    </reaction>
</comment>
<dbReference type="InterPro" id="IPR001878">
    <property type="entry name" value="Znf_CCHC"/>
</dbReference>
<dbReference type="InterPro" id="IPR056805">
    <property type="entry name" value="ACT_ACR9/10_C"/>
</dbReference>
<evidence type="ECO:0000259" key="10">
    <source>
        <dbReference type="PROSITE" id="PS51671"/>
    </source>
</evidence>
<dbReference type="InterPro" id="IPR002912">
    <property type="entry name" value="ACT_dom"/>
</dbReference>
<dbReference type="InterPro" id="IPR036875">
    <property type="entry name" value="Znf_CCHC_sf"/>
</dbReference>
<dbReference type="PROSITE" id="PS50158">
    <property type="entry name" value="ZF_CCHC"/>
    <property type="match status" value="3"/>
</dbReference>
<comment type="function">
    <text evidence="8">Binds amino acids.</text>
</comment>
<dbReference type="SMART" id="SM00343">
    <property type="entry name" value="ZnF_C2HC"/>
    <property type="match status" value="4"/>
</dbReference>
<proteinExistence type="inferred from homology"/>
<comment type="caution">
    <text evidence="11">The sequence shown here is derived from an EMBL/GenBank/DDBJ whole genome shotgun (WGS) entry which is preliminary data.</text>
</comment>
<dbReference type="SUPFAM" id="SSF55021">
    <property type="entry name" value="ACT-like"/>
    <property type="match status" value="2"/>
</dbReference>
<evidence type="ECO:0000256" key="5">
    <source>
        <dbReference type="ARBA" id="ARBA00022737"/>
    </source>
</evidence>
<keyword evidence="5 8" id="KW-0677">Repeat</keyword>
<evidence type="ECO:0000259" key="9">
    <source>
        <dbReference type="PROSITE" id="PS50158"/>
    </source>
</evidence>
<keyword evidence="7" id="KW-0862">Zinc</keyword>
<dbReference type="SUPFAM" id="SSF52096">
    <property type="entry name" value="ClpP/crotonase"/>
    <property type="match status" value="1"/>
</dbReference>
<accession>A0A6A1VYA2</accession>
<feature type="domain" description="ACT" evidence="10">
    <location>
        <begin position="158"/>
        <end position="241"/>
    </location>
</feature>
<keyword evidence="13" id="KW-1185">Reference proteome</keyword>
<dbReference type="PANTHER" id="PTHR31096:SF65">
    <property type="entry name" value="ACT DOMAIN-CONTAINING PROTEIN ACR9"/>
    <property type="match status" value="1"/>
</dbReference>
<comment type="similarity">
    <text evidence="4">Belongs to the enoyl-CoA hydratase/isomerase family.</text>
</comment>
<dbReference type="InterPro" id="IPR045865">
    <property type="entry name" value="ACT-like_dom_sf"/>
</dbReference>